<gene>
    <name evidence="2" type="ORF">H9I45_03505</name>
</gene>
<name>A0A7L8AHQ3_9FLAO</name>
<proteinExistence type="predicted"/>
<dbReference type="CDD" id="cd20292">
    <property type="entry name" value="cupin_QdtA-like"/>
    <property type="match status" value="1"/>
</dbReference>
<keyword evidence="3" id="KW-1185">Reference proteome</keyword>
<evidence type="ECO:0000313" key="2">
    <source>
        <dbReference type="EMBL" id="QOD61530.1"/>
    </source>
</evidence>
<dbReference type="InterPro" id="IPR008894">
    <property type="entry name" value="QdtA_cupin_dom"/>
</dbReference>
<dbReference type="InterPro" id="IPR011051">
    <property type="entry name" value="RmlC_Cupin_sf"/>
</dbReference>
<feature type="domain" description="Sugar 3,4-ketoisomerase QdtA cupin" evidence="1">
    <location>
        <begin position="7"/>
        <end position="132"/>
    </location>
</feature>
<accession>A0A7L8AHQ3</accession>
<evidence type="ECO:0000313" key="3">
    <source>
        <dbReference type="Proteomes" id="UP000516764"/>
    </source>
</evidence>
<dbReference type="SUPFAM" id="SSF51182">
    <property type="entry name" value="RmlC-like cupins"/>
    <property type="match status" value="1"/>
</dbReference>
<dbReference type="OrthoDB" id="9795513at2"/>
<dbReference type="EMBL" id="CP061813">
    <property type="protein sequence ID" value="QOD61530.1"/>
    <property type="molecule type" value="Genomic_DNA"/>
</dbReference>
<organism evidence="2 3">
    <name type="scientific">Polaribacter haliotis</name>
    <dbReference type="NCBI Taxonomy" id="1888915"/>
    <lineage>
        <taxon>Bacteria</taxon>
        <taxon>Pseudomonadati</taxon>
        <taxon>Bacteroidota</taxon>
        <taxon>Flavobacteriia</taxon>
        <taxon>Flavobacteriales</taxon>
        <taxon>Flavobacteriaceae</taxon>
    </lineage>
</organism>
<reference evidence="2 3" key="1">
    <citation type="journal article" date="2016" name="Int. J. Syst. Evol. Microbiol.">
        <title>Polaribacter haliotis sp. nov., isolated from the gut of abalone Haliotis discus hannai.</title>
        <authorList>
            <person name="Kim Y.O."/>
            <person name="Park I.S."/>
            <person name="Park S."/>
            <person name="Nam B.H."/>
            <person name="Park J.M."/>
            <person name="Kim D.G."/>
            <person name="Yoon J.H."/>
        </authorList>
    </citation>
    <scope>NUCLEOTIDE SEQUENCE [LARGE SCALE GENOMIC DNA]</scope>
    <source>
        <strain evidence="2 3">KCTC 52418</strain>
    </source>
</reference>
<protein>
    <submittedName>
        <fullName evidence="2">FdtA/QdtA family cupin domain-containing protein</fullName>
    </submittedName>
</protein>
<dbReference type="Gene3D" id="2.60.120.10">
    <property type="entry name" value="Jelly Rolls"/>
    <property type="match status" value="1"/>
</dbReference>
<dbReference type="Pfam" id="PF05523">
    <property type="entry name" value="FdtA"/>
    <property type="match status" value="1"/>
</dbReference>
<dbReference type="RefSeq" id="WP_088353321.1">
    <property type="nucleotide sequence ID" value="NZ_CP061813.1"/>
</dbReference>
<dbReference type="InterPro" id="IPR014710">
    <property type="entry name" value="RmlC-like_jellyroll"/>
</dbReference>
<dbReference type="AlphaFoldDB" id="A0A7L8AHQ3"/>
<sequence>MKNKKPYIIEFDSIGSSELGYISVAEAQKQVPFDIKRVYWTYFTPNNVQRGHHAHKNLQQIIVAVSGVIEFKLTDKLGFEQVYILNTPSKGLYIPELYWREISFSHNAVLLCLASEFYIKSDYIRNFQKFKNH</sequence>
<dbReference type="KEGG" id="phal:H9I45_03505"/>
<evidence type="ECO:0000259" key="1">
    <source>
        <dbReference type="Pfam" id="PF05523"/>
    </source>
</evidence>
<dbReference type="Proteomes" id="UP000516764">
    <property type="component" value="Chromosome"/>
</dbReference>